<accession>A0ACC2F6R1</accession>
<dbReference type="EMBL" id="CM055760">
    <property type="protein sequence ID" value="KAJ7987029.1"/>
    <property type="molecule type" value="Genomic_DNA"/>
</dbReference>
<evidence type="ECO:0000313" key="2">
    <source>
        <dbReference type="Proteomes" id="UP001157502"/>
    </source>
</evidence>
<sequence>MAEVTLQVNWYQFVPQESESSEGTSAASGLGLGLGLGLSEPERNASPKNAVGTVDGRGTDLAPACSLPHKIRSLCLSTEEAFGSGKSLPFINPSSLETLRALVQEIQSSGETDPEMWKDCESRWLHLFQLVEKQYQEQILAQQEQYQCQIQLIQDEIKALVQLQNRQASTQTPQDDPNTPTATTDTQTYQYHPSIQSAVPRTQPDYSSTPAVISTTVYLSSPAPNPNQLSPPTDIPDGKTPSSRSVPQAVLSATSPETPRHGLDTPGGRCADVLGTVLSSGYGTLSTWDSGLGGTRTPGGAEETCQGQEEPGWSLHFQANTETALTDQDVQQRSASANEVAPRDNFSPSPEQQRTSSQPLTSWALRQRRSKPRKSRQEHVQPPQAELPTIPGDSQTDSPQEQKPTPRQIPRDSPLDNTGLHDQRRSAAPTSSCFPLRRSDSLMSEVSGLTYWRLDESELYRPLPDSFDSGAYLLLQETSASLASPEDQKFSLREIYHNKQKTIESRHSDWDHSLTCSPTSLQMLNLDPSANPRQSERTSGFTSPSQFSSPSYPIQPNLYPHVDSLDSMAEVRVNPGDTDCTSNASCLSASTSTPAEAASARTNTTALYPSTSKPTALPGNQQGRALAAQKSEEEGSKTHTSTLKQLAVSGRQLHTLSRGNPRMEKGTTLEDPVVISLLREKLREKHSRHVADLKAYYEAEIKVLRGKLDLTDLPHDLEQSNHTLRQRCGHLENALSEASSRIQELENNNAVLEKQLADWSLRYDTACSTATSLQQRLDESRRSSREKEASVGHLRTRTRQLEEALENACRETKATETRREREYKMLQDLLGEYESLRKEHKGTKDELVCTETRLLDANEQILDLKRVICKLESQVNQLEHENQARSRQAVHSRAQASGAGLYHHPDLLLSPNKHPLQHESSYRMSPSPQTDQSHNIRKSPCPQTDQSHNIRKSQIDQTNWISHCSQTDQSGSLSHFTDPKCSRRCSSPPEREQPQDQGGAVREAQGPLTPLMRALIELEETRTTESRAPWMGSKRPTVGFMQRNRREAPRQEGGVAMEERAGNEPDRGVAGSERVCLNRERDPPPQGGASPGRGVSGPEAGAVRGMSLLRAQRSLSPEGHRSSSLPPRAQRATFPPATPTKRETMMMPLSAKSSPKRCPTENYSTAFGNPQPRQQLHNRFDVALDQRRHSFHNSSPKKRLFPEASQRSSGGSVQTSGSVDPEEGVCGLGWERQRSGSSGSDLQDLETDIQTRLHSLADAERLFDELTMEKQQIESALSRMPGAGGRVSLQTRLDEVALENRLERVNRDLGSIRMTLKRFHVLRSSTKI</sequence>
<dbReference type="Proteomes" id="UP001157502">
    <property type="component" value="Chromosome 33"/>
</dbReference>
<gene>
    <name evidence="1" type="ORF">DPEC_G00334520</name>
</gene>
<reference evidence="1" key="1">
    <citation type="submission" date="2021-05" db="EMBL/GenBank/DDBJ databases">
        <authorList>
            <person name="Pan Q."/>
            <person name="Jouanno E."/>
            <person name="Zahm M."/>
            <person name="Klopp C."/>
            <person name="Cabau C."/>
            <person name="Louis A."/>
            <person name="Berthelot C."/>
            <person name="Parey E."/>
            <person name="Roest Crollius H."/>
            <person name="Montfort J."/>
            <person name="Robinson-Rechavi M."/>
            <person name="Bouchez O."/>
            <person name="Lampietro C."/>
            <person name="Lopez Roques C."/>
            <person name="Donnadieu C."/>
            <person name="Postlethwait J."/>
            <person name="Bobe J."/>
            <person name="Dillon D."/>
            <person name="Chandos A."/>
            <person name="von Hippel F."/>
            <person name="Guiguen Y."/>
        </authorList>
    </citation>
    <scope>NUCLEOTIDE SEQUENCE</scope>
    <source>
        <strain evidence="1">YG-Jan2019</strain>
    </source>
</reference>
<proteinExistence type="predicted"/>
<protein>
    <submittedName>
        <fullName evidence="1">Uncharacterized protein</fullName>
    </submittedName>
</protein>
<keyword evidence="2" id="KW-1185">Reference proteome</keyword>
<evidence type="ECO:0000313" key="1">
    <source>
        <dbReference type="EMBL" id="KAJ7987029.1"/>
    </source>
</evidence>
<name>A0ACC2F6R1_DALPE</name>
<organism evidence="1 2">
    <name type="scientific">Dallia pectoralis</name>
    <name type="common">Alaska blackfish</name>
    <dbReference type="NCBI Taxonomy" id="75939"/>
    <lineage>
        <taxon>Eukaryota</taxon>
        <taxon>Metazoa</taxon>
        <taxon>Chordata</taxon>
        <taxon>Craniata</taxon>
        <taxon>Vertebrata</taxon>
        <taxon>Euteleostomi</taxon>
        <taxon>Actinopterygii</taxon>
        <taxon>Neopterygii</taxon>
        <taxon>Teleostei</taxon>
        <taxon>Protacanthopterygii</taxon>
        <taxon>Esociformes</taxon>
        <taxon>Umbridae</taxon>
        <taxon>Dallia</taxon>
    </lineage>
</organism>
<comment type="caution">
    <text evidence="1">The sequence shown here is derived from an EMBL/GenBank/DDBJ whole genome shotgun (WGS) entry which is preliminary data.</text>
</comment>